<proteinExistence type="predicted"/>
<dbReference type="AlphaFoldDB" id="A0A939PFD2"/>
<feature type="region of interest" description="Disordered" evidence="1">
    <location>
        <begin position="43"/>
        <end position="75"/>
    </location>
</feature>
<dbReference type="Proteomes" id="UP000669179">
    <property type="component" value="Unassembled WGS sequence"/>
</dbReference>
<evidence type="ECO:0000313" key="3">
    <source>
        <dbReference type="Proteomes" id="UP000669179"/>
    </source>
</evidence>
<accession>A0A939PFD2</accession>
<gene>
    <name evidence="2" type="ORF">J4573_13805</name>
</gene>
<dbReference type="RefSeq" id="WP_208255828.1">
    <property type="nucleotide sequence ID" value="NZ_JAGEOJ010000005.1"/>
</dbReference>
<sequence length="156" mass="16480">MSTVGRGLLGGVVGTVLITGCARGPTLSESSDRLNADTAHVLRDGAQRLGPPGGKPRTLTSRTEPCTGGRSRRQLRTELPLRPGLAPTVLVDQATGVTLGLMGDRGYRLTNPPSGKGRHRSFTMTRDVPSVTFTVRFQSGRHPALVLDGVTPCLPE</sequence>
<dbReference type="PROSITE" id="PS51257">
    <property type="entry name" value="PROKAR_LIPOPROTEIN"/>
    <property type="match status" value="1"/>
</dbReference>
<keyword evidence="3" id="KW-1185">Reference proteome</keyword>
<comment type="caution">
    <text evidence="2">The sequence shown here is derived from an EMBL/GenBank/DDBJ whole genome shotgun (WGS) entry which is preliminary data.</text>
</comment>
<reference evidence="2" key="1">
    <citation type="submission" date="2021-03" db="EMBL/GenBank/DDBJ databases">
        <authorList>
            <person name="Kanchanasin P."/>
            <person name="Saeng-In P."/>
            <person name="Phongsopitanun W."/>
            <person name="Yuki M."/>
            <person name="Kudo T."/>
            <person name="Ohkuma M."/>
            <person name="Tanasupawat S."/>
        </authorList>
    </citation>
    <scope>NUCLEOTIDE SEQUENCE</scope>
    <source>
        <strain evidence="2">GKU 128</strain>
    </source>
</reference>
<evidence type="ECO:0000313" key="2">
    <source>
        <dbReference type="EMBL" id="MBO2448174.1"/>
    </source>
</evidence>
<protein>
    <submittedName>
        <fullName evidence="2">Uncharacterized protein</fullName>
    </submittedName>
</protein>
<evidence type="ECO:0000256" key="1">
    <source>
        <dbReference type="SAM" id="MobiDB-lite"/>
    </source>
</evidence>
<name>A0A939PFD2_9ACTN</name>
<organism evidence="2 3">
    <name type="scientific">Actinomadura barringtoniae</name>
    <dbReference type="NCBI Taxonomy" id="1427535"/>
    <lineage>
        <taxon>Bacteria</taxon>
        <taxon>Bacillati</taxon>
        <taxon>Actinomycetota</taxon>
        <taxon>Actinomycetes</taxon>
        <taxon>Streptosporangiales</taxon>
        <taxon>Thermomonosporaceae</taxon>
        <taxon>Actinomadura</taxon>
    </lineage>
</organism>
<dbReference type="EMBL" id="JAGEOJ010000005">
    <property type="protein sequence ID" value="MBO2448174.1"/>
    <property type="molecule type" value="Genomic_DNA"/>
</dbReference>